<dbReference type="AlphaFoldDB" id="A0A0F9IM79"/>
<reference evidence="1" key="1">
    <citation type="journal article" date="2015" name="Nature">
        <title>Complex archaea that bridge the gap between prokaryotes and eukaryotes.</title>
        <authorList>
            <person name="Spang A."/>
            <person name="Saw J.H."/>
            <person name="Jorgensen S.L."/>
            <person name="Zaremba-Niedzwiedzka K."/>
            <person name="Martijn J."/>
            <person name="Lind A.E."/>
            <person name="van Eijk R."/>
            <person name="Schleper C."/>
            <person name="Guy L."/>
            <person name="Ettema T.J."/>
        </authorList>
    </citation>
    <scope>NUCLEOTIDE SEQUENCE</scope>
</reference>
<dbReference type="EMBL" id="LAZR01012075">
    <property type="protein sequence ID" value="KKM44233.1"/>
    <property type="molecule type" value="Genomic_DNA"/>
</dbReference>
<accession>A0A0F9IM79</accession>
<name>A0A0F9IM79_9ZZZZ</name>
<gene>
    <name evidence="1" type="ORF">LCGC14_1561770</name>
</gene>
<proteinExistence type="predicted"/>
<organism evidence="1">
    <name type="scientific">marine sediment metagenome</name>
    <dbReference type="NCBI Taxonomy" id="412755"/>
    <lineage>
        <taxon>unclassified sequences</taxon>
        <taxon>metagenomes</taxon>
        <taxon>ecological metagenomes</taxon>
    </lineage>
</organism>
<sequence length="606" mass="62747">MKNKLLIVFCTVLLLFSVSYATDIGDDMRFENIVTFDGVIQEQTDKTDGTSICFEGTTDDAYETCFLFTDPTADRTVTFGDSTFSAGATNAHTDIVTITKVTAGTNTVQDALTIDISGADTTTGFGAAIVFKLEDDTGTTTEEHGRVDFVMTDATSTTEDTDVVVSQMVNGDVTETFRLVAAESATAGDYFQFTSNTTELNAEITTGMFKLLSVGTEVAGLGATHEYWMVDAGGSEIQAEFATLFTTITDGAEDVDLVWRQNDNGSLNETLRIVADADGTTEGTRMEFTSNSAETDGVNDLLVLKASGGTTVAGFGVGIDLQGEFADGVETACKMEAVWTDVGTGSEDADFVMSCKDAGTTAELARFTSDGVLAMEGSTSDGIQALLTLGTDPASSDKTITIPSSTTAALMISALTTNDVDVANSIWGVSNGLAFGGSTGANGFEVTVSPGADPGADVALTLPTASGAIPTIIGASSISTVEAITATDIQTIADCGKTLILTHATVAIVVTLPAIAGSTGCEFWVRHGLATNQDHTVVTNASDNIIMGSTIDNNTPPGSYQAAGDLVTFVNSAESVGDYIHVISNGVNWFLDGVAELNGGITQGST</sequence>
<evidence type="ECO:0000313" key="1">
    <source>
        <dbReference type="EMBL" id="KKM44233.1"/>
    </source>
</evidence>
<comment type="caution">
    <text evidence="1">The sequence shown here is derived from an EMBL/GenBank/DDBJ whole genome shotgun (WGS) entry which is preliminary data.</text>
</comment>
<protein>
    <submittedName>
        <fullName evidence="1">Uncharacterized protein</fullName>
    </submittedName>
</protein>